<reference evidence="1" key="1">
    <citation type="journal article" date="2021" name="New Phytol.">
        <title>Evolutionary innovations through gain and loss of genes in the ectomycorrhizal Boletales.</title>
        <authorList>
            <person name="Wu G."/>
            <person name="Miyauchi S."/>
            <person name="Morin E."/>
            <person name="Kuo A."/>
            <person name="Drula E."/>
            <person name="Varga T."/>
            <person name="Kohler A."/>
            <person name="Feng B."/>
            <person name="Cao Y."/>
            <person name="Lipzen A."/>
            <person name="Daum C."/>
            <person name="Hundley H."/>
            <person name="Pangilinan J."/>
            <person name="Johnson J."/>
            <person name="Barry K."/>
            <person name="LaButti K."/>
            <person name="Ng V."/>
            <person name="Ahrendt S."/>
            <person name="Min B."/>
            <person name="Choi I.G."/>
            <person name="Park H."/>
            <person name="Plett J.M."/>
            <person name="Magnuson J."/>
            <person name="Spatafora J.W."/>
            <person name="Nagy L.G."/>
            <person name="Henrissat B."/>
            <person name="Grigoriev I.V."/>
            <person name="Yang Z.L."/>
            <person name="Xu J."/>
            <person name="Martin F.M."/>
        </authorList>
    </citation>
    <scope>NUCLEOTIDE SEQUENCE</scope>
    <source>
        <strain evidence="1">KUC20120723A-06</strain>
    </source>
</reference>
<comment type="caution">
    <text evidence="1">The sequence shown here is derived from an EMBL/GenBank/DDBJ whole genome shotgun (WGS) entry which is preliminary data.</text>
</comment>
<gene>
    <name evidence="1" type="ORF">BV22DRAFT_1132340</name>
</gene>
<evidence type="ECO:0000313" key="2">
    <source>
        <dbReference type="Proteomes" id="UP000790709"/>
    </source>
</evidence>
<organism evidence="1 2">
    <name type="scientific">Leucogyrophana mollusca</name>
    <dbReference type="NCBI Taxonomy" id="85980"/>
    <lineage>
        <taxon>Eukaryota</taxon>
        <taxon>Fungi</taxon>
        <taxon>Dikarya</taxon>
        <taxon>Basidiomycota</taxon>
        <taxon>Agaricomycotina</taxon>
        <taxon>Agaricomycetes</taxon>
        <taxon>Agaricomycetidae</taxon>
        <taxon>Boletales</taxon>
        <taxon>Boletales incertae sedis</taxon>
        <taxon>Leucogyrophana</taxon>
    </lineage>
</organism>
<dbReference type="EMBL" id="MU266530">
    <property type="protein sequence ID" value="KAH7921359.1"/>
    <property type="molecule type" value="Genomic_DNA"/>
</dbReference>
<keyword evidence="2" id="KW-1185">Reference proteome</keyword>
<sequence length="540" mass="59679">MSTPSESGPAGVQKAHELEKRSYDDLPYGARKKAKIGGEQDLQEGLHQEREFEGQNQPRLRAEMEALNLAAAQPVQGGRDVTAGLALDLVEGVRGVQVNKNADVITWPGGVQTVAPYLPRSSKSDTENYLSRDESWVRRLARYPASRPGSNHVVYMANLSDQGALSRVRDSLSQGKVVVVKDFAADSVRGFEFTEKGVHERFGFSPNMPLTMHDARKRVTKPGYPHVPGNFATLIGGINNVGECRFVLDVPMAHIAAPAPLDLLDDGLAVGFSQTTTQYSLEGKSVSSDVHSARSWGLAHQAAVMTYTHHDADGAGTYIIVLSGAKFWTVVFEKDPKRRHGDMRKTAPTITNMDCLGEYDEAVYEVETIYAFPGDLIIQGPNQWHAAYTPVKSFSRGGHFYSYDTMHLTEVSRFIDHTESVFTTNQEHGHCLETLSRMVLALPCLVGFRKFYRRPLLALCVMVLSPDEYVVTAQANKPTSHYREEAEKISQAVLRRLGASCTSQAIRELRQREHGFAERGPEVVLGDCLDCYKPPLGKSV</sequence>
<accession>A0ACB8B710</accession>
<dbReference type="Proteomes" id="UP000790709">
    <property type="component" value="Unassembled WGS sequence"/>
</dbReference>
<name>A0ACB8B710_9AGAM</name>
<proteinExistence type="predicted"/>
<protein>
    <submittedName>
        <fullName evidence="1">Uncharacterized protein</fullName>
    </submittedName>
</protein>
<evidence type="ECO:0000313" key="1">
    <source>
        <dbReference type="EMBL" id="KAH7921359.1"/>
    </source>
</evidence>